<accession>A0A6C0BD13</accession>
<evidence type="ECO:0008006" key="2">
    <source>
        <dbReference type="Google" id="ProtNLM"/>
    </source>
</evidence>
<evidence type="ECO:0000313" key="1">
    <source>
        <dbReference type="EMBL" id="QHS89459.1"/>
    </source>
</evidence>
<protein>
    <recommendedName>
        <fullName evidence="2">Glycosyltransferase</fullName>
    </recommendedName>
</protein>
<organism evidence="1">
    <name type="scientific">viral metagenome</name>
    <dbReference type="NCBI Taxonomy" id="1070528"/>
    <lineage>
        <taxon>unclassified sequences</taxon>
        <taxon>metagenomes</taxon>
        <taxon>organismal metagenomes</taxon>
    </lineage>
</organism>
<reference evidence="1" key="1">
    <citation type="journal article" date="2020" name="Nature">
        <title>Giant virus diversity and host interactions through global metagenomics.</title>
        <authorList>
            <person name="Schulz F."/>
            <person name="Roux S."/>
            <person name="Paez-Espino D."/>
            <person name="Jungbluth S."/>
            <person name="Walsh D.A."/>
            <person name="Denef V.J."/>
            <person name="McMahon K.D."/>
            <person name="Konstantinidis K.T."/>
            <person name="Eloe-Fadrosh E.A."/>
            <person name="Kyrpides N.C."/>
            <person name="Woyke T."/>
        </authorList>
    </citation>
    <scope>NUCLEOTIDE SEQUENCE</scope>
    <source>
        <strain evidence="1">GVMAG-M-3300010158-60</strain>
    </source>
</reference>
<proteinExistence type="predicted"/>
<sequence length="257" mass="30115">MKISKHITFFYDETRFKYLNRLIEEAARYPYKVDLFIHTNKSIPDDRLHSPSNVTILVYIHDLKGMDPFLLPWLCRPIMESQKNHYDIFMYVEDDILVPREALIYWLEHKNTVMAENYNLGFLRIEVDPMGNHYTTDIATSPDGTIDQKLSRTVTINGKIYAINDVNPYCAFWIYDANEFSRFIYSGVYNPALINGYGTRERAAIGLHGLYTPWYTYTVIPLVGEGLNPGCKIYHLPNNYLYGAWKLHPFDEVFKKI</sequence>
<name>A0A6C0BD13_9ZZZZ</name>
<dbReference type="EMBL" id="MN739110">
    <property type="protein sequence ID" value="QHS89459.1"/>
    <property type="molecule type" value="Genomic_DNA"/>
</dbReference>
<dbReference type="AlphaFoldDB" id="A0A6C0BD13"/>